<dbReference type="PANTHER" id="PTHR35043:SF7">
    <property type="entry name" value="TRANSCRIPTION FACTOR DOMAIN-CONTAINING PROTEIN"/>
    <property type="match status" value="1"/>
</dbReference>
<reference evidence="3" key="1">
    <citation type="submission" date="2016-03" db="EMBL/GenBank/DDBJ databases">
        <authorList>
            <person name="Guldener U."/>
        </authorList>
    </citation>
    <scope>NUCLEOTIDE SEQUENCE [LARGE SCALE GENOMIC DNA]</scope>
    <source>
        <strain evidence="3">04CH-RAC-A.6.1</strain>
    </source>
</reference>
<name>A0A1E1LF34_9HELO</name>
<keyword evidence="1" id="KW-0812">Transmembrane</keyword>
<sequence length="225" mass="25608">MPYAYCAEMGGFAFKTSTPRANDEGYKLQRLWSDDIFELRQNGGIRQLPFITQDEKMEKSKDDFVIKAMAILQVFWMVVTVIIRATRGFPISQLEVTACAFAACTFIMYTLLWSKPQGVEACTDIAEKVRRVQEQSGISPWSFEKNWLPFYSIIRPFVPNLIKSQYQTQDMPIPNDSLPLEDSEAVGLVGHRLGGLGLGCMLLGAIHYAAWNFYLPTSTEQILWR</sequence>
<feature type="transmembrane region" description="Helical" evidence="1">
    <location>
        <begin position="91"/>
        <end position="112"/>
    </location>
</feature>
<dbReference type="OrthoDB" id="3061561at2759"/>
<proteinExistence type="predicted"/>
<organism evidence="2 3">
    <name type="scientific">Rhynchosporium agropyri</name>
    <dbReference type="NCBI Taxonomy" id="914238"/>
    <lineage>
        <taxon>Eukaryota</taxon>
        <taxon>Fungi</taxon>
        <taxon>Dikarya</taxon>
        <taxon>Ascomycota</taxon>
        <taxon>Pezizomycotina</taxon>
        <taxon>Leotiomycetes</taxon>
        <taxon>Helotiales</taxon>
        <taxon>Ploettnerulaceae</taxon>
        <taxon>Rhynchosporium</taxon>
    </lineage>
</organism>
<dbReference type="Proteomes" id="UP000178912">
    <property type="component" value="Unassembled WGS sequence"/>
</dbReference>
<keyword evidence="3" id="KW-1185">Reference proteome</keyword>
<evidence type="ECO:0000256" key="1">
    <source>
        <dbReference type="SAM" id="Phobius"/>
    </source>
</evidence>
<gene>
    <name evidence="2" type="ORF">RAG0_14010</name>
</gene>
<dbReference type="PANTHER" id="PTHR35043">
    <property type="entry name" value="TRANSCRIPTION FACTOR DOMAIN-CONTAINING PROTEIN"/>
    <property type="match status" value="1"/>
</dbReference>
<feature type="transmembrane region" description="Helical" evidence="1">
    <location>
        <begin position="64"/>
        <end position="85"/>
    </location>
</feature>
<protein>
    <submittedName>
        <fullName evidence="2">Uncharacterized protein</fullName>
    </submittedName>
</protein>
<dbReference type="AlphaFoldDB" id="A0A1E1LF34"/>
<keyword evidence="1" id="KW-1133">Transmembrane helix</keyword>
<evidence type="ECO:0000313" key="2">
    <source>
        <dbReference type="EMBL" id="CZT09148.1"/>
    </source>
</evidence>
<keyword evidence="1" id="KW-0472">Membrane</keyword>
<evidence type="ECO:0000313" key="3">
    <source>
        <dbReference type="Proteomes" id="UP000178912"/>
    </source>
</evidence>
<accession>A0A1E1LF34</accession>
<dbReference type="EMBL" id="FJUX01000111">
    <property type="protein sequence ID" value="CZT09148.1"/>
    <property type="molecule type" value="Genomic_DNA"/>
</dbReference>